<dbReference type="Proteomes" id="UP000785679">
    <property type="component" value="Unassembled WGS sequence"/>
</dbReference>
<keyword evidence="2" id="KW-0812">Transmembrane</keyword>
<feature type="region of interest" description="Disordered" evidence="1">
    <location>
        <begin position="123"/>
        <end position="155"/>
    </location>
</feature>
<dbReference type="AlphaFoldDB" id="A0A8J8NS77"/>
<name>A0A8J8NS77_HALGN</name>
<keyword evidence="4" id="KW-1185">Reference proteome</keyword>
<feature type="transmembrane region" description="Helical" evidence="2">
    <location>
        <begin position="235"/>
        <end position="257"/>
    </location>
</feature>
<proteinExistence type="predicted"/>
<sequence length="272" mass="31810">MDFDRVARKQIARLKKAKHQRLQTRQEILITYGMRSRERITIDEEITSMMKNFEADQKRLRAIMLNFDEKKPDMQEAEKVERNDLIQMIKDSFNLFKIAYNDQTTKMERGAGTYVTDVSHSEISYMGGGPGDQSKSSSRLRGNAGQPLKQEKENETQHAFLEESVAMQSKSARGQTDFNLEFDNLIHRIMRRLEEIEKKWVLGEYDFDDVAVDPYAIKFDNLQQTMKELRTPNHVYFDIFLIVTSLALVTLCLQLLYMKGYISDYHIQTLPT</sequence>
<gene>
    <name evidence="3" type="ORF">FGO68_gene7663</name>
</gene>
<evidence type="ECO:0000313" key="3">
    <source>
        <dbReference type="EMBL" id="TNV79196.1"/>
    </source>
</evidence>
<accession>A0A8J8NS77</accession>
<evidence type="ECO:0000313" key="4">
    <source>
        <dbReference type="Proteomes" id="UP000785679"/>
    </source>
</evidence>
<organism evidence="3 4">
    <name type="scientific">Halteria grandinella</name>
    <dbReference type="NCBI Taxonomy" id="5974"/>
    <lineage>
        <taxon>Eukaryota</taxon>
        <taxon>Sar</taxon>
        <taxon>Alveolata</taxon>
        <taxon>Ciliophora</taxon>
        <taxon>Intramacronucleata</taxon>
        <taxon>Spirotrichea</taxon>
        <taxon>Stichotrichia</taxon>
        <taxon>Sporadotrichida</taxon>
        <taxon>Halteriidae</taxon>
        <taxon>Halteria</taxon>
    </lineage>
</organism>
<keyword evidence="2" id="KW-0472">Membrane</keyword>
<comment type="caution">
    <text evidence="3">The sequence shown here is derived from an EMBL/GenBank/DDBJ whole genome shotgun (WGS) entry which is preliminary data.</text>
</comment>
<evidence type="ECO:0000256" key="2">
    <source>
        <dbReference type="SAM" id="Phobius"/>
    </source>
</evidence>
<reference evidence="3" key="1">
    <citation type="submission" date="2019-06" db="EMBL/GenBank/DDBJ databases">
        <authorList>
            <person name="Zheng W."/>
        </authorList>
    </citation>
    <scope>NUCLEOTIDE SEQUENCE</scope>
    <source>
        <strain evidence="3">QDHG01</strain>
    </source>
</reference>
<dbReference type="EMBL" id="RRYP01009233">
    <property type="protein sequence ID" value="TNV79196.1"/>
    <property type="molecule type" value="Genomic_DNA"/>
</dbReference>
<dbReference type="OrthoDB" id="10625483at2759"/>
<keyword evidence="2" id="KW-1133">Transmembrane helix</keyword>
<protein>
    <submittedName>
        <fullName evidence="3">Uncharacterized protein</fullName>
    </submittedName>
</protein>
<evidence type="ECO:0000256" key="1">
    <source>
        <dbReference type="SAM" id="MobiDB-lite"/>
    </source>
</evidence>